<dbReference type="EMBL" id="QXFV01001549">
    <property type="protein sequence ID" value="KAE9003293.1"/>
    <property type="molecule type" value="Genomic_DNA"/>
</dbReference>
<protein>
    <submittedName>
        <fullName evidence="2">Uncharacterized protein</fullName>
    </submittedName>
</protein>
<proteinExistence type="predicted"/>
<comment type="caution">
    <text evidence="2">The sequence shown here is derived from an EMBL/GenBank/DDBJ whole genome shotgun (WGS) entry which is preliminary data.</text>
</comment>
<sequence length="145" mass="16003">SASRQKANTTKNVTSPRKGAKVQQSKLEMQQSVGASFVLRLVLGLAPEKRAVCQTLREIMNLDNTARLVLVPTTKGLKPISGKTNAADWTNVNQHKLKHPRHRGGRRHPCARTLHSGAQLALAPPRRGTRMRSHHAPTPTLRLFS</sequence>
<feature type="region of interest" description="Disordered" evidence="1">
    <location>
        <begin position="1"/>
        <end position="24"/>
    </location>
</feature>
<feature type="non-terminal residue" evidence="2">
    <location>
        <position position="1"/>
    </location>
</feature>
<evidence type="ECO:0000256" key="1">
    <source>
        <dbReference type="SAM" id="MobiDB-lite"/>
    </source>
</evidence>
<dbReference type="AlphaFoldDB" id="A0A6A3KHP2"/>
<accession>A0A6A3KHP2</accession>
<dbReference type="Proteomes" id="UP000429607">
    <property type="component" value="Unassembled WGS sequence"/>
</dbReference>
<feature type="compositionally biased region" description="Polar residues" evidence="1">
    <location>
        <begin position="1"/>
        <end position="15"/>
    </location>
</feature>
<gene>
    <name evidence="2" type="ORF">PR001_g18010</name>
</gene>
<reference evidence="2 3" key="1">
    <citation type="submission" date="2018-09" db="EMBL/GenBank/DDBJ databases">
        <title>Genomic investigation of the strawberry pathogen Phytophthora fragariae indicates pathogenicity is determined by transcriptional variation in three key races.</title>
        <authorList>
            <person name="Adams T.M."/>
            <person name="Armitage A.D."/>
            <person name="Sobczyk M.K."/>
            <person name="Bates H.J."/>
            <person name="Dunwell J.M."/>
            <person name="Nellist C.F."/>
            <person name="Harrison R.J."/>
        </authorList>
    </citation>
    <scope>NUCLEOTIDE SEQUENCE [LARGE SCALE GENOMIC DNA]</scope>
    <source>
        <strain evidence="2 3">SCRP249</strain>
    </source>
</reference>
<organism evidence="2 3">
    <name type="scientific">Phytophthora rubi</name>
    <dbReference type="NCBI Taxonomy" id="129364"/>
    <lineage>
        <taxon>Eukaryota</taxon>
        <taxon>Sar</taxon>
        <taxon>Stramenopiles</taxon>
        <taxon>Oomycota</taxon>
        <taxon>Peronosporomycetes</taxon>
        <taxon>Peronosporales</taxon>
        <taxon>Peronosporaceae</taxon>
        <taxon>Phytophthora</taxon>
    </lineage>
</organism>
<evidence type="ECO:0000313" key="3">
    <source>
        <dbReference type="Proteomes" id="UP000429607"/>
    </source>
</evidence>
<evidence type="ECO:0000313" key="2">
    <source>
        <dbReference type="EMBL" id="KAE9003293.1"/>
    </source>
</evidence>
<feature type="region of interest" description="Disordered" evidence="1">
    <location>
        <begin position="123"/>
        <end position="145"/>
    </location>
</feature>
<name>A0A6A3KHP2_9STRA</name>